<dbReference type="InterPro" id="IPR006664">
    <property type="entry name" value="OMP_bac"/>
</dbReference>
<comment type="caution">
    <text evidence="7">The sequence shown here is derived from an EMBL/GenBank/DDBJ whole genome shotgun (WGS) entry which is preliminary data.</text>
</comment>
<keyword evidence="3" id="KW-0998">Cell outer membrane</keyword>
<comment type="subcellular location">
    <subcellularLocation>
        <location evidence="1">Cell outer membrane</location>
    </subcellularLocation>
</comment>
<dbReference type="Pfam" id="PF00691">
    <property type="entry name" value="OmpA"/>
    <property type="match status" value="1"/>
</dbReference>
<sequence length="107" mass="12074">MMICQILKMECQNNFGIITFLKSTSLYNLNNKSLKLSIDGHIDNEGPTAHNMQLSQQRAEAVLKSLLAKNIAKDRLKSQGFAAEKPLADNNTEKNKAKNRRVELIKM</sequence>
<evidence type="ECO:0000256" key="4">
    <source>
        <dbReference type="PROSITE-ProRule" id="PRU00473"/>
    </source>
</evidence>
<dbReference type="EMBL" id="QCXX01000003">
    <property type="protein sequence ID" value="PUV23975.1"/>
    <property type="molecule type" value="Genomic_DNA"/>
</dbReference>
<evidence type="ECO:0000313" key="8">
    <source>
        <dbReference type="Proteomes" id="UP000250831"/>
    </source>
</evidence>
<feature type="compositionally biased region" description="Basic and acidic residues" evidence="5">
    <location>
        <begin position="91"/>
        <end position="107"/>
    </location>
</feature>
<dbReference type="OrthoDB" id="9792021at2"/>
<dbReference type="PANTHER" id="PTHR30329">
    <property type="entry name" value="STATOR ELEMENT OF FLAGELLAR MOTOR COMPLEX"/>
    <property type="match status" value="1"/>
</dbReference>
<dbReference type="InterPro" id="IPR050330">
    <property type="entry name" value="Bact_OuterMem_StrucFunc"/>
</dbReference>
<dbReference type="InterPro" id="IPR036737">
    <property type="entry name" value="OmpA-like_sf"/>
</dbReference>
<keyword evidence="8" id="KW-1185">Reference proteome</keyword>
<dbReference type="InterPro" id="IPR006665">
    <property type="entry name" value="OmpA-like"/>
</dbReference>
<evidence type="ECO:0000256" key="3">
    <source>
        <dbReference type="ARBA" id="ARBA00023237"/>
    </source>
</evidence>
<reference evidence="7 8" key="1">
    <citation type="submission" date="2018-04" db="EMBL/GenBank/DDBJ databases">
        <title>Sphingobacterium sp. M46 Genome.</title>
        <authorList>
            <person name="Cheng J."/>
            <person name="Li Y."/>
        </authorList>
    </citation>
    <scope>NUCLEOTIDE SEQUENCE [LARGE SCALE GENOMIC DNA]</scope>
    <source>
        <strain evidence="7 8">M46</strain>
    </source>
</reference>
<evidence type="ECO:0000256" key="2">
    <source>
        <dbReference type="ARBA" id="ARBA00023136"/>
    </source>
</evidence>
<dbReference type="GO" id="GO:0009279">
    <property type="term" value="C:cell outer membrane"/>
    <property type="evidence" value="ECO:0007669"/>
    <property type="project" value="UniProtKB-SubCell"/>
</dbReference>
<dbReference type="Gene3D" id="3.30.1330.60">
    <property type="entry name" value="OmpA-like domain"/>
    <property type="match status" value="1"/>
</dbReference>
<dbReference type="PROSITE" id="PS51123">
    <property type="entry name" value="OMPA_2"/>
    <property type="match status" value="1"/>
</dbReference>
<accession>A0A363NT30</accession>
<dbReference type="Proteomes" id="UP000250831">
    <property type="component" value="Unassembled WGS sequence"/>
</dbReference>
<dbReference type="AlphaFoldDB" id="A0A363NT30"/>
<dbReference type="SUPFAM" id="SSF103088">
    <property type="entry name" value="OmpA-like"/>
    <property type="match status" value="1"/>
</dbReference>
<organism evidence="7 8">
    <name type="scientific">Sphingobacterium athyrii</name>
    <dbReference type="NCBI Taxonomy" id="2152717"/>
    <lineage>
        <taxon>Bacteria</taxon>
        <taxon>Pseudomonadati</taxon>
        <taxon>Bacteroidota</taxon>
        <taxon>Sphingobacteriia</taxon>
        <taxon>Sphingobacteriales</taxon>
        <taxon>Sphingobacteriaceae</taxon>
        <taxon>Sphingobacterium</taxon>
    </lineage>
</organism>
<dbReference type="PANTHER" id="PTHR30329:SF21">
    <property type="entry name" value="LIPOPROTEIN YIAD-RELATED"/>
    <property type="match status" value="1"/>
</dbReference>
<evidence type="ECO:0000259" key="6">
    <source>
        <dbReference type="PROSITE" id="PS51123"/>
    </source>
</evidence>
<feature type="region of interest" description="Disordered" evidence="5">
    <location>
        <begin position="82"/>
        <end position="107"/>
    </location>
</feature>
<evidence type="ECO:0000313" key="7">
    <source>
        <dbReference type="EMBL" id="PUV23975.1"/>
    </source>
</evidence>
<protein>
    <recommendedName>
        <fullName evidence="6">OmpA-like domain-containing protein</fullName>
    </recommendedName>
</protein>
<feature type="domain" description="OmpA-like" evidence="6">
    <location>
        <begin position="1"/>
        <end position="107"/>
    </location>
</feature>
<keyword evidence="2 4" id="KW-0472">Membrane</keyword>
<name>A0A363NT30_9SPHI</name>
<evidence type="ECO:0000256" key="1">
    <source>
        <dbReference type="ARBA" id="ARBA00004442"/>
    </source>
</evidence>
<gene>
    <name evidence="7" type="ORF">DCO56_11390</name>
</gene>
<proteinExistence type="predicted"/>
<evidence type="ECO:0000256" key="5">
    <source>
        <dbReference type="SAM" id="MobiDB-lite"/>
    </source>
</evidence>
<dbReference type="CDD" id="cd07185">
    <property type="entry name" value="OmpA_C-like"/>
    <property type="match status" value="1"/>
</dbReference>
<dbReference type="PRINTS" id="PR01021">
    <property type="entry name" value="OMPADOMAIN"/>
</dbReference>